<dbReference type="InterPro" id="IPR000792">
    <property type="entry name" value="Tscrpt_reg_LuxR_C"/>
</dbReference>
<dbReference type="InterPro" id="IPR058245">
    <property type="entry name" value="NreC/VraR/RcsB-like_REC"/>
</dbReference>
<comment type="caution">
    <text evidence="6">The sequence shown here is derived from an EMBL/GenBank/DDBJ whole genome shotgun (WGS) entry which is preliminary data.</text>
</comment>
<dbReference type="AlphaFoldDB" id="A0A556N7L7"/>
<evidence type="ECO:0000259" key="5">
    <source>
        <dbReference type="PROSITE" id="PS50110"/>
    </source>
</evidence>
<dbReference type="RefSeq" id="WP_144331618.1">
    <property type="nucleotide sequence ID" value="NZ_VLPL01000001.1"/>
</dbReference>
<sequence>MKLILADSNEIIRIGLRTLLSTERNIQIVGEARNNEELIALNKAFDANIILVDYTSKGFSIDVIPQILQKKPDLSVVAITPEQSAQTLVNALRSGVKSYIKKDCDSSEIIDSIRETWRGNKFFCGQILETIRDASIDVNDIDFDSFSCEPITLSERETEIITMIAEGLTNVMIADSLCLSNHTINTHRKNIMAKLGVKNTAGIVIYAVKTNLVSPNKFLFAADPNS</sequence>
<keyword evidence="7" id="KW-1185">Reference proteome</keyword>
<name>A0A556N7L7_9FLAO</name>
<dbReference type="SMART" id="SM00448">
    <property type="entry name" value="REC"/>
    <property type="match status" value="1"/>
</dbReference>
<dbReference type="EMBL" id="VLPL01000001">
    <property type="protein sequence ID" value="TSJ48083.1"/>
    <property type="molecule type" value="Genomic_DNA"/>
</dbReference>
<feature type="domain" description="HTH luxR-type" evidence="4">
    <location>
        <begin position="146"/>
        <end position="211"/>
    </location>
</feature>
<dbReference type="SMART" id="SM00421">
    <property type="entry name" value="HTH_LUXR"/>
    <property type="match status" value="1"/>
</dbReference>
<dbReference type="PROSITE" id="PS50110">
    <property type="entry name" value="RESPONSE_REGULATORY"/>
    <property type="match status" value="1"/>
</dbReference>
<dbReference type="GO" id="GO:0000160">
    <property type="term" value="P:phosphorelay signal transduction system"/>
    <property type="evidence" value="ECO:0007669"/>
    <property type="project" value="InterPro"/>
</dbReference>
<organism evidence="6 7">
    <name type="scientific">Fluviicola chungangensis</name>
    <dbReference type="NCBI Taxonomy" id="2597671"/>
    <lineage>
        <taxon>Bacteria</taxon>
        <taxon>Pseudomonadati</taxon>
        <taxon>Bacteroidota</taxon>
        <taxon>Flavobacteriia</taxon>
        <taxon>Flavobacteriales</taxon>
        <taxon>Crocinitomicaceae</taxon>
        <taxon>Fluviicola</taxon>
    </lineage>
</organism>
<proteinExistence type="predicted"/>
<keyword evidence="1 3" id="KW-0597">Phosphoprotein</keyword>
<protein>
    <submittedName>
        <fullName evidence="6">Response regulator transcription factor</fullName>
    </submittedName>
</protein>
<accession>A0A556N7L7</accession>
<dbReference type="InterPro" id="IPR011006">
    <property type="entry name" value="CheY-like_superfamily"/>
</dbReference>
<evidence type="ECO:0000313" key="6">
    <source>
        <dbReference type="EMBL" id="TSJ48083.1"/>
    </source>
</evidence>
<feature type="domain" description="Response regulatory" evidence="5">
    <location>
        <begin position="2"/>
        <end position="117"/>
    </location>
</feature>
<dbReference type="Gene3D" id="3.40.50.2300">
    <property type="match status" value="1"/>
</dbReference>
<dbReference type="Pfam" id="PF00072">
    <property type="entry name" value="Response_reg"/>
    <property type="match status" value="1"/>
</dbReference>
<dbReference type="PANTHER" id="PTHR43214:SF43">
    <property type="entry name" value="TWO-COMPONENT RESPONSE REGULATOR"/>
    <property type="match status" value="1"/>
</dbReference>
<keyword evidence="2" id="KW-0238">DNA-binding</keyword>
<dbReference type="CDD" id="cd17535">
    <property type="entry name" value="REC_NarL-like"/>
    <property type="match status" value="1"/>
</dbReference>
<dbReference type="InterPro" id="IPR001789">
    <property type="entry name" value="Sig_transdc_resp-reg_receiver"/>
</dbReference>
<dbReference type="PRINTS" id="PR00038">
    <property type="entry name" value="HTHLUXR"/>
</dbReference>
<dbReference type="PANTHER" id="PTHR43214">
    <property type="entry name" value="TWO-COMPONENT RESPONSE REGULATOR"/>
    <property type="match status" value="1"/>
</dbReference>
<evidence type="ECO:0000256" key="1">
    <source>
        <dbReference type="ARBA" id="ARBA00022553"/>
    </source>
</evidence>
<evidence type="ECO:0000256" key="3">
    <source>
        <dbReference type="PROSITE-ProRule" id="PRU00169"/>
    </source>
</evidence>
<evidence type="ECO:0000256" key="2">
    <source>
        <dbReference type="ARBA" id="ARBA00023125"/>
    </source>
</evidence>
<dbReference type="OrthoDB" id="9797341at2"/>
<dbReference type="GO" id="GO:0003677">
    <property type="term" value="F:DNA binding"/>
    <property type="evidence" value="ECO:0007669"/>
    <property type="project" value="UniProtKB-KW"/>
</dbReference>
<dbReference type="Pfam" id="PF00196">
    <property type="entry name" value="GerE"/>
    <property type="match status" value="1"/>
</dbReference>
<dbReference type="CDD" id="cd06170">
    <property type="entry name" value="LuxR_C_like"/>
    <property type="match status" value="1"/>
</dbReference>
<dbReference type="InterPro" id="IPR016032">
    <property type="entry name" value="Sig_transdc_resp-reg_C-effctor"/>
</dbReference>
<dbReference type="PROSITE" id="PS00622">
    <property type="entry name" value="HTH_LUXR_1"/>
    <property type="match status" value="1"/>
</dbReference>
<feature type="modified residue" description="4-aspartylphosphate" evidence="3">
    <location>
        <position position="53"/>
    </location>
</feature>
<evidence type="ECO:0000313" key="7">
    <source>
        <dbReference type="Proteomes" id="UP000316008"/>
    </source>
</evidence>
<dbReference type="InterPro" id="IPR039420">
    <property type="entry name" value="WalR-like"/>
</dbReference>
<dbReference type="Proteomes" id="UP000316008">
    <property type="component" value="Unassembled WGS sequence"/>
</dbReference>
<reference evidence="6 7" key="1">
    <citation type="submission" date="2019-07" db="EMBL/GenBank/DDBJ databases">
        <authorList>
            <person name="Huq M.A."/>
        </authorList>
    </citation>
    <scope>NUCLEOTIDE SEQUENCE [LARGE SCALE GENOMIC DNA]</scope>
    <source>
        <strain evidence="6 7">MAH-3</strain>
    </source>
</reference>
<gene>
    <name evidence="6" type="ORF">FO442_02820</name>
</gene>
<dbReference type="SUPFAM" id="SSF46894">
    <property type="entry name" value="C-terminal effector domain of the bipartite response regulators"/>
    <property type="match status" value="1"/>
</dbReference>
<dbReference type="PROSITE" id="PS50043">
    <property type="entry name" value="HTH_LUXR_2"/>
    <property type="match status" value="1"/>
</dbReference>
<dbReference type="SUPFAM" id="SSF52172">
    <property type="entry name" value="CheY-like"/>
    <property type="match status" value="1"/>
</dbReference>
<dbReference type="GO" id="GO:0006355">
    <property type="term" value="P:regulation of DNA-templated transcription"/>
    <property type="evidence" value="ECO:0007669"/>
    <property type="project" value="InterPro"/>
</dbReference>
<evidence type="ECO:0000259" key="4">
    <source>
        <dbReference type="PROSITE" id="PS50043"/>
    </source>
</evidence>